<dbReference type="Proteomes" id="UP000245375">
    <property type="component" value="Unassembled WGS sequence"/>
</dbReference>
<keyword evidence="5" id="KW-1185">Reference proteome</keyword>
<dbReference type="AlphaFoldDB" id="A0A2U2X7Z5"/>
<name>A0A2U2X7Z5_9FLAO</name>
<keyword evidence="2" id="KW-0732">Signal</keyword>
<dbReference type="GO" id="GO:0005829">
    <property type="term" value="C:cytosol"/>
    <property type="evidence" value="ECO:0007669"/>
    <property type="project" value="TreeGrafter"/>
</dbReference>
<dbReference type="Pfam" id="PF03938">
    <property type="entry name" value="OmpH"/>
    <property type="match status" value="1"/>
</dbReference>
<dbReference type="PROSITE" id="PS51257">
    <property type="entry name" value="PROKAR_LIPOPROTEIN"/>
    <property type="match status" value="1"/>
</dbReference>
<comment type="similarity">
    <text evidence="1">Belongs to the Skp family.</text>
</comment>
<proteinExistence type="inferred from homology"/>
<dbReference type="InterPro" id="IPR005632">
    <property type="entry name" value="Chaperone_Skp"/>
</dbReference>
<feature type="coiled-coil region" evidence="3">
    <location>
        <begin position="82"/>
        <end position="109"/>
    </location>
</feature>
<organism evidence="4 5">
    <name type="scientific">Algibacter marinivivus</name>
    <dbReference type="NCBI Taxonomy" id="2100723"/>
    <lineage>
        <taxon>Bacteria</taxon>
        <taxon>Pseudomonadati</taxon>
        <taxon>Bacteroidota</taxon>
        <taxon>Flavobacteriia</taxon>
        <taxon>Flavobacteriales</taxon>
        <taxon>Flavobacteriaceae</taxon>
        <taxon>Algibacter</taxon>
    </lineage>
</organism>
<gene>
    <name evidence="4" type="ORF">DIS18_04960</name>
</gene>
<dbReference type="GO" id="GO:0051082">
    <property type="term" value="F:unfolded protein binding"/>
    <property type="evidence" value="ECO:0007669"/>
    <property type="project" value="InterPro"/>
</dbReference>
<dbReference type="SUPFAM" id="SSF111384">
    <property type="entry name" value="OmpH-like"/>
    <property type="match status" value="1"/>
</dbReference>
<reference evidence="4" key="2">
    <citation type="submission" date="2018-05" db="EMBL/GenBank/DDBJ databases">
        <authorList>
            <person name="Lanie J.A."/>
            <person name="Ng W.-L."/>
            <person name="Kazmierczak K.M."/>
            <person name="Andrzejewski T.M."/>
            <person name="Davidsen T.M."/>
            <person name="Wayne K.J."/>
            <person name="Tettelin H."/>
            <person name="Glass J.I."/>
            <person name="Rusch D."/>
            <person name="Podicherti R."/>
            <person name="Tsui H.-C.T."/>
            <person name="Winkler M.E."/>
        </authorList>
    </citation>
    <scope>NUCLEOTIDE SEQUENCE [LARGE SCALE GENOMIC DNA]</scope>
    <source>
        <strain evidence="4">ZY111</strain>
    </source>
</reference>
<reference evidence="4" key="1">
    <citation type="submission" date="2018-05" db="EMBL/GenBank/DDBJ databases">
        <title>Algibacter marinivivus sp. nov., isolated from sample around a algae.</title>
        <authorList>
            <person name="Zhong X."/>
        </authorList>
    </citation>
    <scope>NUCLEOTIDE SEQUENCE [LARGE SCALE GENOMIC DNA]</scope>
    <source>
        <strain evidence="4">ZY111</strain>
    </source>
</reference>
<evidence type="ECO:0000313" key="5">
    <source>
        <dbReference type="Proteomes" id="UP000245375"/>
    </source>
</evidence>
<dbReference type="InterPro" id="IPR024930">
    <property type="entry name" value="Skp_dom_sf"/>
</dbReference>
<dbReference type="PANTHER" id="PTHR35089">
    <property type="entry name" value="CHAPERONE PROTEIN SKP"/>
    <property type="match status" value="1"/>
</dbReference>
<dbReference type="OrthoDB" id="1145062at2"/>
<sequence>MKNIIYVVLVMVIFASCEKPNKIGFVDNGTLINDYQKKKDVEARFQVKEEAFRKRADSISLAFQAEAQKGQAEAQRIARSNRKRAEELMGGLQQKQQILQQQMQAEQQNLTQEFQAEIDSVIVNVKDFVKDYGKTNGYNYILGTSDAAATVMYGGEQSDLTKTILDALNADYKKE</sequence>
<keyword evidence="3" id="KW-0175">Coiled coil</keyword>
<comment type="caution">
    <text evidence="4">The sequence shown here is derived from an EMBL/GenBank/DDBJ whole genome shotgun (WGS) entry which is preliminary data.</text>
</comment>
<evidence type="ECO:0000313" key="4">
    <source>
        <dbReference type="EMBL" id="PWH83906.1"/>
    </source>
</evidence>
<evidence type="ECO:0008006" key="6">
    <source>
        <dbReference type="Google" id="ProtNLM"/>
    </source>
</evidence>
<evidence type="ECO:0000256" key="1">
    <source>
        <dbReference type="ARBA" id="ARBA00009091"/>
    </source>
</evidence>
<dbReference type="RefSeq" id="WP_109351911.1">
    <property type="nucleotide sequence ID" value="NZ_QFRI01000001.1"/>
</dbReference>
<evidence type="ECO:0000256" key="3">
    <source>
        <dbReference type="SAM" id="Coils"/>
    </source>
</evidence>
<dbReference type="Gene3D" id="3.30.910.20">
    <property type="entry name" value="Skp domain"/>
    <property type="match status" value="1"/>
</dbReference>
<protein>
    <recommendedName>
        <fullName evidence="6">Periplasmic chaperone for outer membrane proteins Skp</fullName>
    </recommendedName>
</protein>
<dbReference type="PANTHER" id="PTHR35089:SF1">
    <property type="entry name" value="CHAPERONE PROTEIN SKP"/>
    <property type="match status" value="1"/>
</dbReference>
<evidence type="ECO:0000256" key="2">
    <source>
        <dbReference type="ARBA" id="ARBA00022729"/>
    </source>
</evidence>
<dbReference type="EMBL" id="QFRI01000001">
    <property type="protein sequence ID" value="PWH83906.1"/>
    <property type="molecule type" value="Genomic_DNA"/>
</dbReference>
<dbReference type="SMART" id="SM00935">
    <property type="entry name" value="OmpH"/>
    <property type="match status" value="1"/>
</dbReference>
<dbReference type="GO" id="GO:0050821">
    <property type="term" value="P:protein stabilization"/>
    <property type="evidence" value="ECO:0007669"/>
    <property type="project" value="TreeGrafter"/>
</dbReference>
<accession>A0A2U2X7Z5</accession>